<protein>
    <submittedName>
        <fullName evidence="1">14477_t:CDS:1</fullName>
    </submittedName>
</protein>
<sequence>MRKEYENKISDTGECFSYVMIHPDSLFGLSGKKLTLKKSDQMEFVDVAKELNKELDLSHYFENTITALCA</sequence>
<comment type="caution">
    <text evidence="1">The sequence shown here is derived from an EMBL/GenBank/DDBJ whole genome shotgun (WGS) entry which is preliminary data.</text>
</comment>
<gene>
    <name evidence="1" type="ORF">DHETER_LOCUS8725</name>
</gene>
<dbReference type="Proteomes" id="UP000789702">
    <property type="component" value="Unassembled WGS sequence"/>
</dbReference>
<name>A0ACA9NA11_9GLOM</name>
<accession>A0ACA9NA11</accession>
<proteinExistence type="predicted"/>
<organism evidence="1 2">
    <name type="scientific">Dentiscutata heterogama</name>
    <dbReference type="NCBI Taxonomy" id="1316150"/>
    <lineage>
        <taxon>Eukaryota</taxon>
        <taxon>Fungi</taxon>
        <taxon>Fungi incertae sedis</taxon>
        <taxon>Mucoromycota</taxon>
        <taxon>Glomeromycotina</taxon>
        <taxon>Glomeromycetes</taxon>
        <taxon>Diversisporales</taxon>
        <taxon>Gigasporaceae</taxon>
        <taxon>Dentiscutata</taxon>
    </lineage>
</organism>
<keyword evidence="2" id="KW-1185">Reference proteome</keyword>
<evidence type="ECO:0000313" key="1">
    <source>
        <dbReference type="EMBL" id="CAG8638415.1"/>
    </source>
</evidence>
<reference evidence="1" key="1">
    <citation type="submission" date="2021-06" db="EMBL/GenBank/DDBJ databases">
        <authorList>
            <person name="Kallberg Y."/>
            <person name="Tangrot J."/>
            <person name="Rosling A."/>
        </authorList>
    </citation>
    <scope>NUCLEOTIDE SEQUENCE</scope>
    <source>
        <strain evidence="1">IL203A</strain>
    </source>
</reference>
<evidence type="ECO:0000313" key="2">
    <source>
        <dbReference type="Proteomes" id="UP000789702"/>
    </source>
</evidence>
<dbReference type="EMBL" id="CAJVPU010014218">
    <property type="protein sequence ID" value="CAG8638415.1"/>
    <property type="molecule type" value="Genomic_DNA"/>
</dbReference>